<accession>Q97B55</accession>
<reference evidence="2 3" key="2">
    <citation type="journal article" date="2000" name="Proc. Natl. Acad. Sci. U.S.A.">
        <title>Archaeal adaptation to higher temperatures revealed by genomic sequence of Thermoplasma volcanium.</title>
        <authorList>
            <person name="Kawashima T."/>
            <person name="Amano N."/>
            <person name="Koike H."/>
            <person name="Makino S."/>
            <person name="Higuchi S."/>
            <person name="Kawashima-Ohya Y."/>
            <person name="Watanabe K."/>
            <person name="Yamazaki M."/>
            <person name="Kanehori K."/>
            <person name="Kawamoto T."/>
            <person name="Nunoshiba T."/>
            <person name="Yamamoto Y."/>
            <person name="Aramaki H."/>
            <person name="Makino K."/>
            <person name="Suzuki M."/>
        </authorList>
    </citation>
    <scope>NUCLEOTIDE SEQUENCE [LARGE SCALE GENOMIC DNA]</scope>
    <source>
        <strain evidence="3">ATCC 51530 / DSM 4299 / JCM 9571 / NBRC 15438 / GSS1</strain>
    </source>
</reference>
<dbReference type="InterPro" id="IPR000835">
    <property type="entry name" value="HTH_MarR-typ"/>
</dbReference>
<dbReference type="InterPro" id="IPR036388">
    <property type="entry name" value="WH-like_DNA-bd_sf"/>
</dbReference>
<proteinExistence type="predicted"/>
<name>Q97B55_THEVO</name>
<dbReference type="GO" id="GO:0003700">
    <property type="term" value="F:DNA-binding transcription factor activity"/>
    <property type="evidence" value="ECO:0007669"/>
    <property type="project" value="InterPro"/>
</dbReference>
<dbReference type="RefSeq" id="WP_010916861.1">
    <property type="nucleotide sequence ID" value="NC_002689.2"/>
</dbReference>
<dbReference type="SUPFAM" id="SSF53850">
    <property type="entry name" value="Periplasmic binding protein-like II"/>
    <property type="match status" value="1"/>
</dbReference>
<dbReference type="SUPFAM" id="SSF46785">
    <property type="entry name" value="Winged helix' DNA-binding domain"/>
    <property type="match status" value="1"/>
</dbReference>
<dbReference type="PhylomeDB" id="Q97B55"/>
<protein>
    <recommendedName>
        <fullName evidence="1">HTH marR-type domain-containing protein</fullName>
    </recommendedName>
</protein>
<keyword evidence="3" id="KW-1185">Reference proteome</keyword>
<dbReference type="PaxDb" id="273116-14324818"/>
<dbReference type="PIRSF" id="PIRSF012876">
    <property type="entry name" value="Txn_rg_UCP012876"/>
    <property type="match status" value="1"/>
</dbReference>
<dbReference type="eggNOG" id="arCOG01804">
    <property type="taxonomic scope" value="Archaea"/>
</dbReference>
<evidence type="ECO:0000313" key="2">
    <source>
        <dbReference type="EMBL" id="BAB59745.1"/>
    </source>
</evidence>
<dbReference type="InterPro" id="IPR011991">
    <property type="entry name" value="ArsR-like_HTH"/>
</dbReference>
<feature type="domain" description="HTH marR-type" evidence="1">
    <location>
        <begin position="7"/>
        <end position="51"/>
    </location>
</feature>
<dbReference type="GeneID" id="1441709"/>
<evidence type="ECO:0000259" key="1">
    <source>
        <dbReference type="Pfam" id="PF12802"/>
    </source>
</evidence>
<dbReference type="AlphaFoldDB" id="Q97B55"/>
<dbReference type="CDD" id="cd00090">
    <property type="entry name" value="HTH_ARSR"/>
    <property type="match status" value="1"/>
</dbReference>
<dbReference type="OrthoDB" id="10037at2157"/>
<dbReference type="Pfam" id="PF12802">
    <property type="entry name" value="MarR_2"/>
    <property type="match status" value="1"/>
</dbReference>
<organism evidence="2 3">
    <name type="scientific">Thermoplasma volcanium (strain ATCC 51530 / DSM 4299 / JCM 9571 / NBRC 15438 / GSS1)</name>
    <dbReference type="NCBI Taxonomy" id="273116"/>
    <lineage>
        <taxon>Archaea</taxon>
        <taxon>Methanobacteriati</taxon>
        <taxon>Thermoplasmatota</taxon>
        <taxon>Thermoplasmata</taxon>
        <taxon>Thermoplasmatales</taxon>
        <taxon>Thermoplasmataceae</taxon>
        <taxon>Thermoplasma</taxon>
    </lineage>
</organism>
<reference evidence="2 3" key="1">
    <citation type="journal article" date="1999" name="Proc. Jpn. Acad.">
        <title>Determination of the complete genomic DNA sequence of Thermoplasma volvanium GSS1.</title>
        <authorList>
            <person name="Kawashima T."/>
            <person name="Yamamoto Y."/>
            <person name="Aramaki H."/>
            <person name="Nunoshiba T."/>
            <person name="Kawamoto T."/>
            <person name="Watanabe K."/>
            <person name="Yamazaki M."/>
            <person name="Kanehori K."/>
            <person name="Amano N."/>
            <person name="Ohya Y."/>
            <person name="Makino K."/>
            <person name="Suzuki M."/>
        </authorList>
    </citation>
    <scope>NUCLEOTIDE SEQUENCE [LARGE SCALE GENOMIC DNA]</scope>
    <source>
        <strain evidence="3">ATCC 51530 / DSM 4299 / JCM 9571 / NBRC 15438 / GSS1</strain>
    </source>
</reference>
<dbReference type="STRING" id="273116.gene:9381391"/>
<dbReference type="InterPro" id="IPR036390">
    <property type="entry name" value="WH_DNA-bd_sf"/>
</dbReference>
<dbReference type="Proteomes" id="UP000001017">
    <property type="component" value="Chromosome"/>
</dbReference>
<sequence length="327" mass="37514">MSLRDVLLRELKRARGLGIDQFQIEEMMGFSKSTVSEALKDLEEKGIIKRRTIGGKIKHVWLAEYYPYYDEKLLRIGCLRSTEYVKFVSVAKNYSESKGIDLIVRFYDDAISLMNDLSQGLLEFALAPIFTEIIYSISNRNSIILGAVASGGSGVYKNVNCNCGKILTSESSSMMILAREFAKTRKISEIAIFKDPRRAIKDYESFKAEYIVIWEPYASKIMGEKMASFSDVLDSFPCCGISVSENNRENRTLIEIVRLYKRSRFTAREDVIDIFAKSTSVSPKTAKASLENYIWDIKFYRSDLKKYLEFIGYPPIEEIIEKIYEEV</sequence>
<dbReference type="KEGG" id="tvo:TVG0594797"/>
<dbReference type="HOGENOM" id="CLU_053800_0_0_2"/>
<dbReference type="EMBL" id="BA000011">
    <property type="protein sequence ID" value="BAB59745.1"/>
    <property type="molecule type" value="Genomic_DNA"/>
</dbReference>
<evidence type="ECO:0000313" key="3">
    <source>
        <dbReference type="Proteomes" id="UP000001017"/>
    </source>
</evidence>
<dbReference type="Gene3D" id="3.40.190.10">
    <property type="entry name" value="Periplasmic binding protein-like II"/>
    <property type="match status" value="1"/>
</dbReference>
<dbReference type="Gene3D" id="1.10.10.10">
    <property type="entry name" value="Winged helix-like DNA-binding domain superfamily/Winged helix DNA-binding domain"/>
    <property type="match status" value="1"/>
</dbReference>
<dbReference type="InterPro" id="IPR014466">
    <property type="entry name" value="Txn_rg_UCP012876"/>
</dbReference>
<gene>
    <name evidence="2" type="ORF">TVG0594797</name>
</gene>